<protein>
    <submittedName>
        <fullName evidence="5">Type-1 restriction enzyme EcoKI specificity protein</fullName>
    </submittedName>
</protein>
<keyword evidence="2" id="KW-0680">Restriction system</keyword>
<dbReference type="AlphaFoldDB" id="A0A1J5RJV8"/>
<dbReference type="Pfam" id="PF01420">
    <property type="entry name" value="Methylase_S"/>
    <property type="match status" value="2"/>
</dbReference>
<evidence type="ECO:0000256" key="1">
    <source>
        <dbReference type="ARBA" id="ARBA00010923"/>
    </source>
</evidence>
<feature type="domain" description="Type I restriction modification DNA specificity" evidence="4">
    <location>
        <begin position="5"/>
        <end position="164"/>
    </location>
</feature>
<sequence length="482" mass="54351">MNELPHGWNETPLESVVDILDSKRIPLNSDEREQRISGKADHLLFPYYGATGQVGVIDDYLFDGDYILLGEDGVPFFDPLRHKAYRAHGKFWVNNHAHVLQAINGLSDYRFIEKYLNSFDYKGYVSGSTRLKLTQASMRSMPVRLAPYNEQKRIADKLDALLARVDACRDHLDSIPTILKRFRQSVLADATSGKLTEEWRVNQVARMQPQADSGNIVRDSAQTRYAVTPTPDSATLHPGYEATNAFPLVPFGNLVTSIRGGSNEVPSNQVSDFPILRSSSVRQGVVDFSDVKYLTSYQSTNVDNYIENGDVLFTRLNGSVDYVGNCVAVANITSSKYQYPDRIFRAKLKDIILPAYCMYAFSASDVRREIEKRAKSTAGHKRISIQDVKEIEMRLPSILEQTEIVRRVESLFAYAGRLEARYTAARAQVEKLTPATLAKAFRGELVPQDPNDEPATVLLERIRAQRFDQAEDKPKRSRKVTA</sequence>
<dbReference type="InterPro" id="IPR000055">
    <property type="entry name" value="Restrct_endonuc_typeI_TRD"/>
</dbReference>
<comment type="similarity">
    <text evidence="1">Belongs to the type-I restriction system S methylase family.</text>
</comment>
<evidence type="ECO:0000256" key="2">
    <source>
        <dbReference type="ARBA" id="ARBA00022747"/>
    </source>
</evidence>
<gene>
    <name evidence="5" type="primary">hsdS_3</name>
    <name evidence="5" type="ORF">GALL_216190</name>
</gene>
<keyword evidence="3" id="KW-0238">DNA-binding</keyword>
<accession>A0A1J5RJV8</accession>
<dbReference type="SUPFAM" id="SSF116734">
    <property type="entry name" value="DNA methylase specificity domain"/>
    <property type="match status" value="2"/>
</dbReference>
<reference evidence="5" key="1">
    <citation type="submission" date="2016-10" db="EMBL/GenBank/DDBJ databases">
        <title>Sequence of Gallionella enrichment culture.</title>
        <authorList>
            <person name="Poehlein A."/>
            <person name="Muehling M."/>
            <person name="Daniel R."/>
        </authorList>
    </citation>
    <scope>NUCLEOTIDE SEQUENCE</scope>
</reference>
<organism evidence="5">
    <name type="scientific">mine drainage metagenome</name>
    <dbReference type="NCBI Taxonomy" id="410659"/>
    <lineage>
        <taxon>unclassified sequences</taxon>
        <taxon>metagenomes</taxon>
        <taxon>ecological metagenomes</taxon>
    </lineage>
</organism>
<dbReference type="PANTHER" id="PTHR43140">
    <property type="entry name" value="TYPE-1 RESTRICTION ENZYME ECOKI SPECIFICITY PROTEIN"/>
    <property type="match status" value="1"/>
</dbReference>
<evidence type="ECO:0000256" key="3">
    <source>
        <dbReference type="ARBA" id="ARBA00023125"/>
    </source>
</evidence>
<evidence type="ECO:0000259" key="4">
    <source>
        <dbReference type="Pfam" id="PF01420"/>
    </source>
</evidence>
<feature type="domain" description="Type I restriction modification DNA specificity" evidence="4">
    <location>
        <begin position="268"/>
        <end position="413"/>
    </location>
</feature>
<evidence type="ECO:0000313" key="5">
    <source>
        <dbReference type="EMBL" id="OIQ96342.1"/>
    </source>
</evidence>
<dbReference type="Gene3D" id="3.90.220.20">
    <property type="entry name" value="DNA methylase specificity domains"/>
    <property type="match status" value="2"/>
</dbReference>
<dbReference type="GO" id="GO:0009307">
    <property type="term" value="P:DNA restriction-modification system"/>
    <property type="evidence" value="ECO:0007669"/>
    <property type="project" value="UniProtKB-KW"/>
</dbReference>
<dbReference type="EMBL" id="MLJW01000150">
    <property type="protein sequence ID" value="OIQ96342.1"/>
    <property type="molecule type" value="Genomic_DNA"/>
</dbReference>
<proteinExistence type="inferred from homology"/>
<dbReference type="PANTHER" id="PTHR43140:SF1">
    <property type="entry name" value="TYPE I RESTRICTION ENZYME ECOKI SPECIFICITY SUBUNIT"/>
    <property type="match status" value="1"/>
</dbReference>
<name>A0A1J5RJV8_9ZZZZ</name>
<dbReference type="InterPro" id="IPR051212">
    <property type="entry name" value="Type-I_RE_S_subunit"/>
</dbReference>
<dbReference type="CDD" id="cd17262">
    <property type="entry name" value="RMtype1_S_Aco12261I-TRD2-CR2"/>
    <property type="match status" value="1"/>
</dbReference>
<dbReference type="InterPro" id="IPR044946">
    <property type="entry name" value="Restrct_endonuc_typeI_TRD_sf"/>
</dbReference>
<dbReference type="CDD" id="cd17261">
    <property type="entry name" value="RMtype1_S_EcoKI-TRD2-CR2_like"/>
    <property type="match status" value="1"/>
</dbReference>
<comment type="caution">
    <text evidence="5">The sequence shown here is derived from an EMBL/GenBank/DDBJ whole genome shotgun (WGS) entry which is preliminary data.</text>
</comment>
<dbReference type="GO" id="GO:0003677">
    <property type="term" value="F:DNA binding"/>
    <property type="evidence" value="ECO:0007669"/>
    <property type="project" value="UniProtKB-KW"/>
</dbReference>